<dbReference type="EMBL" id="AP029612">
    <property type="protein sequence ID" value="BFG69145.1"/>
    <property type="molecule type" value="Genomic_DNA"/>
</dbReference>
<gene>
    <name evidence="2" type="ORF">KACHI17_00260</name>
</gene>
<dbReference type="InterPro" id="IPR050249">
    <property type="entry name" value="Pseudomonas-type_ThrB"/>
</dbReference>
<dbReference type="PANTHER" id="PTHR21064">
    <property type="entry name" value="AMINOGLYCOSIDE PHOSPHOTRANSFERASE DOMAIN-CONTAINING PROTEIN-RELATED"/>
    <property type="match status" value="1"/>
</dbReference>
<dbReference type="Pfam" id="PF01636">
    <property type="entry name" value="APH"/>
    <property type="match status" value="1"/>
</dbReference>
<reference evidence="2" key="1">
    <citation type="submission" date="2024-02" db="EMBL/GenBank/DDBJ databases">
        <title>Sediminibacterium planktonica sp. nov. and Sediminibacterium longus sp. nov., isolated from surface lake and river water.</title>
        <authorList>
            <person name="Watanabe K."/>
            <person name="Takemine S."/>
            <person name="Ishii Y."/>
            <person name="Ogata Y."/>
            <person name="Shindo C."/>
            <person name="Suda W."/>
        </authorList>
    </citation>
    <scope>NUCLEOTIDE SEQUENCE</scope>
    <source>
        <strain evidence="2">KACHI17</strain>
    </source>
</reference>
<accession>A0AAT9GES9</accession>
<protein>
    <submittedName>
        <fullName evidence="2">Aminoglycoside phosphotransferase family protein</fullName>
    </submittedName>
</protein>
<organism evidence="2">
    <name type="scientific">Sediminibacterium sp. KACHI17</name>
    <dbReference type="NCBI Taxonomy" id="1751071"/>
    <lineage>
        <taxon>Bacteria</taxon>
        <taxon>Pseudomonadati</taxon>
        <taxon>Bacteroidota</taxon>
        <taxon>Chitinophagia</taxon>
        <taxon>Chitinophagales</taxon>
        <taxon>Chitinophagaceae</taxon>
        <taxon>Sediminibacterium</taxon>
    </lineage>
</organism>
<dbReference type="InterPro" id="IPR002575">
    <property type="entry name" value="Aminoglycoside_PTrfase"/>
</dbReference>
<proteinExistence type="predicted"/>
<evidence type="ECO:0000313" key="2">
    <source>
        <dbReference type="EMBL" id="BFG69145.1"/>
    </source>
</evidence>
<dbReference type="Gene3D" id="3.90.1200.10">
    <property type="match status" value="1"/>
</dbReference>
<dbReference type="SUPFAM" id="SSF56112">
    <property type="entry name" value="Protein kinase-like (PK-like)"/>
    <property type="match status" value="1"/>
</dbReference>
<sequence>MTNIAPPISVLEAYGLHEKPVDIITISNGLINHTWKLSLGDRAWILQRINTAVFKTPQFIQQNIERLGAFIQSVHPQYLFTMPLPAKGGTTMVQIKEEFYRLFSYIPDSKTITVVETARQAEAAAFQFGNFTRQFADFDCSNLYITIKGFHDLSFRYEQFQQSLQHGLADRIVQAGAWITQLQSLSSIEQTYKNMLSDTDYKIRVTHHDTKISNILFDLTDNGLCVIDLDTVMPGYFFSDLGDMFRTYLSPVNEEEQDLSLIQVRSDIYKAIVNGYAKGMGDILTEKERHSFFDAGAIMIYMQALRFMTDFLNGDLYYQIQYPAHNFERAKNQITLLQDYLQKKDELQP</sequence>
<name>A0AAT9GES9_9BACT</name>
<dbReference type="RefSeq" id="WP_353549495.1">
    <property type="nucleotide sequence ID" value="NZ_AP029612.1"/>
</dbReference>
<evidence type="ECO:0000259" key="1">
    <source>
        <dbReference type="Pfam" id="PF01636"/>
    </source>
</evidence>
<dbReference type="PANTHER" id="PTHR21064:SF5">
    <property type="entry name" value="SLR1880 PROTEIN"/>
    <property type="match status" value="1"/>
</dbReference>
<dbReference type="InterPro" id="IPR011009">
    <property type="entry name" value="Kinase-like_dom_sf"/>
</dbReference>
<dbReference type="AlphaFoldDB" id="A0AAT9GES9"/>
<feature type="domain" description="Aminoglycoside phosphotransferase" evidence="1">
    <location>
        <begin position="23"/>
        <end position="251"/>
    </location>
</feature>